<evidence type="ECO:0000313" key="1">
    <source>
        <dbReference type="EMBL" id="MSS17443.1"/>
    </source>
</evidence>
<accession>A0A6L5XDN9</accession>
<evidence type="ECO:0000313" key="2">
    <source>
        <dbReference type="Proteomes" id="UP000483362"/>
    </source>
</evidence>
<dbReference type="AlphaFoldDB" id="A0A6L5XDN9"/>
<reference evidence="1 2" key="1">
    <citation type="submission" date="2019-08" db="EMBL/GenBank/DDBJ databases">
        <title>In-depth cultivation of the pig gut microbiome towards novel bacterial diversity and tailored functional studies.</title>
        <authorList>
            <person name="Wylensek D."/>
            <person name="Hitch T.C.A."/>
            <person name="Clavel T."/>
        </authorList>
    </citation>
    <scope>NUCLEOTIDE SEQUENCE [LARGE SCALE GENOMIC DNA]</scope>
    <source>
        <strain evidence="1 2">Oil-RF-744-WCA-WT-10</strain>
    </source>
</reference>
<proteinExistence type="predicted"/>
<gene>
    <name evidence="1" type="ORF">FYJ29_06700</name>
</gene>
<dbReference type="Gene3D" id="1.10.3680.10">
    <property type="entry name" value="TerB-like"/>
    <property type="match status" value="1"/>
</dbReference>
<organism evidence="1 2">
    <name type="scientific">Sodaliphilus pleomorphus</name>
    <dbReference type="NCBI Taxonomy" id="2606626"/>
    <lineage>
        <taxon>Bacteria</taxon>
        <taxon>Pseudomonadati</taxon>
        <taxon>Bacteroidota</taxon>
        <taxon>Bacteroidia</taxon>
        <taxon>Bacteroidales</taxon>
        <taxon>Muribaculaceae</taxon>
        <taxon>Sodaliphilus</taxon>
    </lineage>
</organism>
<dbReference type="RefSeq" id="WP_154328712.1">
    <property type="nucleotide sequence ID" value="NZ_CP045696.1"/>
</dbReference>
<dbReference type="CDD" id="cd07177">
    <property type="entry name" value="terB_like"/>
    <property type="match status" value="1"/>
</dbReference>
<dbReference type="EMBL" id="VULT01000009">
    <property type="protein sequence ID" value="MSS17443.1"/>
    <property type="molecule type" value="Genomic_DNA"/>
</dbReference>
<dbReference type="SUPFAM" id="SSF158682">
    <property type="entry name" value="TerB-like"/>
    <property type="match status" value="1"/>
</dbReference>
<name>A0A6L5XDN9_9BACT</name>
<comment type="caution">
    <text evidence="1">The sequence shown here is derived from an EMBL/GenBank/DDBJ whole genome shotgun (WGS) entry which is preliminary data.</text>
</comment>
<dbReference type="Proteomes" id="UP000483362">
    <property type="component" value="Unassembled WGS sequence"/>
</dbReference>
<protein>
    <submittedName>
        <fullName evidence="1">TerB family tellurite resistance protein</fullName>
    </submittedName>
</protein>
<keyword evidence="2" id="KW-1185">Reference proteome</keyword>
<dbReference type="InterPro" id="IPR029024">
    <property type="entry name" value="TerB-like"/>
</dbReference>
<sequence length="160" mass="18452">MNTKELYLKTIFCCIACDGDIANEEVELIRNMASTSNTFDDLEVEELLNEWIAEINENGARFLQSYLSDLGEAKLSNQEQLMIADLAIQSIEADNRIEYSEVKFFKKIRSRLSIGDEAILKEHPDKEDLLLPDIQTNDKLDWDTDTHFAKISLKEIKKFD</sequence>